<reference evidence="8 9" key="1">
    <citation type="submission" date="2015-08" db="EMBL/GenBank/DDBJ databases">
        <title>The complete genome sequence of Bacillus beveridgei MLTeJB.</title>
        <authorList>
            <person name="Hanson T.E."/>
            <person name="Mesa C."/>
            <person name="Basesman S.M."/>
            <person name="Oremland R.S."/>
        </authorList>
    </citation>
    <scope>NUCLEOTIDE SEQUENCE [LARGE SCALE GENOMIC DNA]</scope>
    <source>
        <strain evidence="8 9">MLTeJB</strain>
    </source>
</reference>
<sequence>MSAKNKSAMKFLGLIAVIATVFVIAWQTGALEKIQSISAMQEFIEGFGVLGYVIFVGVFMISAVFLLPGAIFPIVGGVAFGPVLGGLLSLAGATLGAAAAFLVAKYLARDMIMKKFKGNPIFDKIDKGVEENGGSFLILTRFVPVFPYNVQNYVYGLTSLGFWKFTIVSGITMAPGAMIYAFMAGQIAREGVSMTLMLQFAAAGIILFLLSLVPKIWAKKKGIDIEELKETS</sequence>
<dbReference type="Pfam" id="PF09335">
    <property type="entry name" value="VTT_dom"/>
    <property type="match status" value="1"/>
</dbReference>
<feature type="transmembrane region" description="Helical" evidence="6">
    <location>
        <begin position="43"/>
        <end position="67"/>
    </location>
</feature>
<dbReference type="KEGG" id="bbev:BBEV_0061"/>
<keyword evidence="2 6" id="KW-1003">Cell membrane</keyword>
<keyword evidence="3 6" id="KW-0812">Transmembrane</keyword>
<protein>
    <recommendedName>
        <fullName evidence="6">TVP38/TMEM64 family membrane protein</fullName>
    </recommendedName>
</protein>
<dbReference type="PANTHER" id="PTHR12677">
    <property type="entry name" value="GOLGI APPARATUS MEMBRANE PROTEIN TVP38-RELATED"/>
    <property type="match status" value="1"/>
</dbReference>
<dbReference type="STRING" id="632773.BBEV_0061"/>
<evidence type="ECO:0000256" key="4">
    <source>
        <dbReference type="ARBA" id="ARBA00022989"/>
    </source>
</evidence>
<proteinExistence type="inferred from homology"/>
<dbReference type="EMBL" id="CP012502">
    <property type="protein sequence ID" value="AOM81457.1"/>
    <property type="molecule type" value="Genomic_DNA"/>
</dbReference>
<feature type="transmembrane region" description="Helical" evidence="6">
    <location>
        <begin position="12"/>
        <end position="31"/>
    </location>
</feature>
<evidence type="ECO:0000256" key="6">
    <source>
        <dbReference type="RuleBase" id="RU366058"/>
    </source>
</evidence>
<name>A0A1D7QR03_9BACI</name>
<feature type="transmembrane region" description="Helical" evidence="6">
    <location>
        <begin position="194"/>
        <end position="213"/>
    </location>
</feature>
<keyword evidence="4 6" id="KW-1133">Transmembrane helix</keyword>
<evidence type="ECO:0000256" key="3">
    <source>
        <dbReference type="ARBA" id="ARBA00022692"/>
    </source>
</evidence>
<dbReference type="Proteomes" id="UP000094463">
    <property type="component" value="Chromosome"/>
</dbReference>
<dbReference type="OrthoDB" id="9812980at2"/>
<evidence type="ECO:0000256" key="2">
    <source>
        <dbReference type="ARBA" id="ARBA00022475"/>
    </source>
</evidence>
<comment type="subcellular location">
    <subcellularLocation>
        <location evidence="1 6">Cell membrane</location>
        <topology evidence="1 6">Multi-pass membrane protein</topology>
    </subcellularLocation>
</comment>
<evidence type="ECO:0000259" key="7">
    <source>
        <dbReference type="Pfam" id="PF09335"/>
    </source>
</evidence>
<accession>A0A1D7QR03</accession>
<feature type="transmembrane region" description="Helical" evidence="6">
    <location>
        <begin position="162"/>
        <end position="182"/>
    </location>
</feature>
<feature type="transmembrane region" description="Helical" evidence="6">
    <location>
        <begin position="87"/>
        <end position="108"/>
    </location>
</feature>
<evidence type="ECO:0000256" key="1">
    <source>
        <dbReference type="ARBA" id="ARBA00004651"/>
    </source>
</evidence>
<keyword evidence="5 6" id="KW-0472">Membrane</keyword>
<dbReference type="InterPro" id="IPR032816">
    <property type="entry name" value="VTT_dom"/>
</dbReference>
<comment type="similarity">
    <text evidence="6">Belongs to the TVP38/TMEM64 family.</text>
</comment>
<dbReference type="InterPro" id="IPR015414">
    <property type="entry name" value="TMEM64"/>
</dbReference>
<dbReference type="RefSeq" id="WP_157100879.1">
    <property type="nucleotide sequence ID" value="NZ_CP012502.1"/>
</dbReference>
<feature type="domain" description="VTT" evidence="7">
    <location>
        <begin position="67"/>
        <end position="183"/>
    </location>
</feature>
<gene>
    <name evidence="8" type="ORF">BBEV_0061</name>
</gene>
<organism evidence="8 9">
    <name type="scientific">Salisediminibacterium beveridgei</name>
    <dbReference type="NCBI Taxonomy" id="632773"/>
    <lineage>
        <taxon>Bacteria</taxon>
        <taxon>Bacillati</taxon>
        <taxon>Bacillota</taxon>
        <taxon>Bacilli</taxon>
        <taxon>Bacillales</taxon>
        <taxon>Bacillaceae</taxon>
        <taxon>Salisediminibacterium</taxon>
    </lineage>
</organism>
<evidence type="ECO:0000256" key="5">
    <source>
        <dbReference type="ARBA" id="ARBA00023136"/>
    </source>
</evidence>
<evidence type="ECO:0000313" key="8">
    <source>
        <dbReference type="EMBL" id="AOM81457.1"/>
    </source>
</evidence>
<dbReference type="PATRIC" id="fig|632773.3.peg.59"/>
<keyword evidence="9" id="KW-1185">Reference proteome</keyword>
<dbReference type="AlphaFoldDB" id="A0A1D7QR03"/>
<dbReference type="PANTHER" id="PTHR12677:SF59">
    <property type="entry name" value="GOLGI APPARATUS MEMBRANE PROTEIN TVP38-RELATED"/>
    <property type="match status" value="1"/>
</dbReference>
<dbReference type="GO" id="GO:0005886">
    <property type="term" value="C:plasma membrane"/>
    <property type="evidence" value="ECO:0007669"/>
    <property type="project" value="UniProtKB-SubCell"/>
</dbReference>
<evidence type="ECO:0000313" key="9">
    <source>
        <dbReference type="Proteomes" id="UP000094463"/>
    </source>
</evidence>